<comment type="caution">
    <text evidence="1">The sequence shown here is derived from an EMBL/GenBank/DDBJ whole genome shotgun (WGS) entry which is preliminary data.</text>
</comment>
<dbReference type="Proteomes" id="UP000294824">
    <property type="component" value="Unassembled WGS sequence"/>
</dbReference>
<sequence length="284" mass="33247">MKYINILILLLIFSCSNNKTKSNDEKNVIPNIDTLRYSYNGFNNGLKLDLLSNGTFINEDYLFGCTGGGERKKVFGTYKMDSVNLKLIPNKVEFTEYPMDMESKPITTNVNYGIDSLKIKTEFQIVSWENKKYLLSDFYDFGWSLDKENDYIRFADYLNSGLEPKSSGRYLATEIKDTIKTEFDLKQIPEKWQSYFLKEPVSAKIRKIKKITDPKDIENISWIIELDKGKKDRMNNRLTLETKDGDFFIEVDSVLTNRSFGKYYMPDFTTEKYPIGTELRTKWE</sequence>
<evidence type="ECO:0000313" key="2">
    <source>
        <dbReference type="Proteomes" id="UP000294824"/>
    </source>
</evidence>
<proteinExistence type="predicted"/>
<keyword evidence="2" id="KW-1185">Reference proteome</keyword>
<organism evidence="1 2">
    <name type="scientific">Algibacter lectus</name>
    <dbReference type="NCBI Taxonomy" id="221126"/>
    <lineage>
        <taxon>Bacteria</taxon>
        <taxon>Pseudomonadati</taxon>
        <taxon>Bacteroidota</taxon>
        <taxon>Flavobacteriia</taxon>
        <taxon>Flavobacteriales</taxon>
        <taxon>Flavobacteriaceae</taxon>
        <taxon>Algibacter</taxon>
    </lineage>
</organism>
<evidence type="ECO:0000313" key="1">
    <source>
        <dbReference type="EMBL" id="TDY65271.1"/>
    </source>
</evidence>
<dbReference type="AlphaFoldDB" id="A0A4V6QDE0"/>
<dbReference type="PROSITE" id="PS51257">
    <property type="entry name" value="PROKAR_LIPOPROTEIN"/>
    <property type="match status" value="1"/>
</dbReference>
<dbReference type="RefSeq" id="WP_133965510.1">
    <property type="nucleotide sequence ID" value="NZ_SORL01000003.1"/>
</dbReference>
<reference evidence="1 2" key="1">
    <citation type="submission" date="2019-03" db="EMBL/GenBank/DDBJ databases">
        <title>Genomic Encyclopedia of Type Strains, Phase III (KMG-III): the genomes of soil and plant-associated and newly described type strains.</title>
        <authorList>
            <person name="Whitman W."/>
        </authorList>
    </citation>
    <scope>NUCLEOTIDE SEQUENCE [LARGE SCALE GENOMIC DNA]</scope>
    <source>
        <strain evidence="1 2">CECT 8301</strain>
    </source>
</reference>
<protein>
    <submittedName>
        <fullName evidence="1">Uncharacterized protein</fullName>
    </submittedName>
</protein>
<accession>A0A4V6QDE0</accession>
<dbReference type="EMBL" id="SORL01000003">
    <property type="protein sequence ID" value="TDY65271.1"/>
    <property type="molecule type" value="Genomic_DNA"/>
</dbReference>
<gene>
    <name evidence="1" type="ORF">DFQ06_0197</name>
</gene>
<name>A0A4V6QDE0_9FLAO</name>